<dbReference type="PATRIC" id="fig|1423754.3.peg.1394"/>
<protein>
    <submittedName>
        <fullName evidence="1">Uncharacterized protein</fullName>
    </submittedName>
</protein>
<dbReference type="RefSeq" id="WP_025080161.1">
    <property type="nucleotide sequence ID" value="NZ_AZGI01000003.1"/>
</dbReference>
<evidence type="ECO:0000313" key="1">
    <source>
        <dbReference type="EMBL" id="KRM41154.1"/>
    </source>
</evidence>
<sequence>MDCQKLLDQLADGELKEYEVEPKDAYEFQQALRNYGRRQNISGRAKRGGNIVYFGTNSAD</sequence>
<organism evidence="1 2">
    <name type="scientific">Lactobacillus hamsteri DSM 5661 = JCM 6256</name>
    <dbReference type="NCBI Taxonomy" id="1423754"/>
    <lineage>
        <taxon>Bacteria</taxon>
        <taxon>Bacillati</taxon>
        <taxon>Bacillota</taxon>
        <taxon>Bacilli</taxon>
        <taxon>Lactobacillales</taxon>
        <taxon>Lactobacillaceae</taxon>
        <taxon>Lactobacillus</taxon>
    </lineage>
</organism>
<dbReference type="STRING" id="1423754.FC39_GL001356"/>
<name>A0A0R1YFR6_9LACO</name>
<keyword evidence="2" id="KW-1185">Reference proteome</keyword>
<accession>A0A0R1YFR6</accession>
<dbReference type="AlphaFoldDB" id="A0A0R1YFR6"/>
<gene>
    <name evidence="1" type="ORF">FC39_GL001356</name>
</gene>
<dbReference type="eggNOG" id="ENOG5030AGF">
    <property type="taxonomic scope" value="Bacteria"/>
</dbReference>
<comment type="caution">
    <text evidence="1">The sequence shown here is derived from an EMBL/GenBank/DDBJ whole genome shotgun (WGS) entry which is preliminary data.</text>
</comment>
<reference evidence="1 2" key="1">
    <citation type="journal article" date="2015" name="Genome Announc.">
        <title>Expanding the biotechnology potential of lactobacilli through comparative genomics of 213 strains and associated genera.</title>
        <authorList>
            <person name="Sun Z."/>
            <person name="Harris H.M."/>
            <person name="McCann A."/>
            <person name="Guo C."/>
            <person name="Argimon S."/>
            <person name="Zhang W."/>
            <person name="Yang X."/>
            <person name="Jeffery I.B."/>
            <person name="Cooney J.C."/>
            <person name="Kagawa T.F."/>
            <person name="Liu W."/>
            <person name="Song Y."/>
            <person name="Salvetti E."/>
            <person name="Wrobel A."/>
            <person name="Rasinkangas P."/>
            <person name="Parkhill J."/>
            <person name="Rea M.C."/>
            <person name="O'Sullivan O."/>
            <person name="Ritari J."/>
            <person name="Douillard F.P."/>
            <person name="Paul Ross R."/>
            <person name="Yang R."/>
            <person name="Briner A.E."/>
            <person name="Felis G.E."/>
            <person name="de Vos W.M."/>
            <person name="Barrangou R."/>
            <person name="Klaenhammer T.R."/>
            <person name="Caufield P.W."/>
            <person name="Cui Y."/>
            <person name="Zhang H."/>
            <person name="O'Toole P.W."/>
        </authorList>
    </citation>
    <scope>NUCLEOTIDE SEQUENCE [LARGE SCALE GENOMIC DNA]</scope>
    <source>
        <strain evidence="1 2">DSM 5661</strain>
    </source>
</reference>
<evidence type="ECO:0000313" key="2">
    <source>
        <dbReference type="Proteomes" id="UP000051223"/>
    </source>
</evidence>
<dbReference type="Proteomes" id="UP000051223">
    <property type="component" value="Unassembled WGS sequence"/>
</dbReference>
<proteinExistence type="predicted"/>
<dbReference type="EMBL" id="AZGI01000003">
    <property type="protein sequence ID" value="KRM41154.1"/>
    <property type="molecule type" value="Genomic_DNA"/>
</dbReference>